<evidence type="ECO:0000259" key="4">
    <source>
        <dbReference type="Pfam" id="PF14432"/>
    </source>
</evidence>
<dbReference type="Pfam" id="PF13041">
    <property type="entry name" value="PPR_2"/>
    <property type="match status" value="2"/>
</dbReference>
<feature type="domain" description="DYW" evidence="4">
    <location>
        <begin position="730"/>
        <end position="798"/>
    </location>
</feature>
<dbReference type="Proteomes" id="UP000215914">
    <property type="component" value="Chromosome 10"/>
</dbReference>
<dbReference type="GO" id="GO:0009451">
    <property type="term" value="P:RNA modification"/>
    <property type="evidence" value="ECO:0000318"/>
    <property type="project" value="GO_Central"/>
</dbReference>
<dbReference type="FunFam" id="1.25.40.10:FF:000158">
    <property type="entry name" value="pentatricopeptide repeat-containing protein At2g33680"/>
    <property type="match status" value="1"/>
</dbReference>
<reference evidence="5 7" key="1">
    <citation type="journal article" date="2017" name="Nature">
        <title>The sunflower genome provides insights into oil metabolism, flowering and Asterid evolution.</title>
        <authorList>
            <person name="Badouin H."/>
            <person name="Gouzy J."/>
            <person name="Grassa C.J."/>
            <person name="Murat F."/>
            <person name="Staton S.E."/>
            <person name="Cottret L."/>
            <person name="Lelandais-Briere C."/>
            <person name="Owens G.L."/>
            <person name="Carrere S."/>
            <person name="Mayjonade B."/>
            <person name="Legrand L."/>
            <person name="Gill N."/>
            <person name="Kane N.C."/>
            <person name="Bowers J.E."/>
            <person name="Hubner S."/>
            <person name="Bellec A."/>
            <person name="Berard A."/>
            <person name="Berges H."/>
            <person name="Blanchet N."/>
            <person name="Boniface M.C."/>
            <person name="Brunel D."/>
            <person name="Catrice O."/>
            <person name="Chaidir N."/>
            <person name="Claudel C."/>
            <person name="Donnadieu C."/>
            <person name="Faraut T."/>
            <person name="Fievet G."/>
            <person name="Helmstetter N."/>
            <person name="King M."/>
            <person name="Knapp S.J."/>
            <person name="Lai Z."/>
            <person name="Le Paslier M.C."/>
            <person name="Lippi Y."/>
            <person name="Lorenzon L."/>
            <person name="Mandel J.R."/>
            <person name="Marage G."/>
            <person name="Marchand G."/>
            <person name="Marquand E."/>
            <person name="Bret-Mestries E."/>
            <person name="Morien E."/>
            <person name="Nambeesan S."/>
            <person name="Nguyen T."/>
            <person name="Pegot-Espagnet P."/>
            <person name="Pouilly N."/>
            <person name="Raftis F."/>
            <person name="Sallet E."/>
            <person name="Schiex T."/>
            <person name="Thomas J."/>
            <person name="Vandecasteele C."/>
            <person name="Vares D."/>
            <person name="Vear F."/>
            <person name="Vautrin S."/>
            <person name="Crespi M."/>
            <person name="Mangin B."/>
            <person name="Burke J.M."/>
            <person name="Salse J."/>
            <person name="Munos S."/>
            <person name="Vincourt P."/>
            <person name="Rieseberg L.H."/>
            <person name="Langlade N.B."/>
        </authorList>
    </citation>
    <scope>NUCLEOTIDE SEQUENCE [LARGE SCALE GENOMIC DNA]</scope>
    <source>
        <strain evidence="7">cv. SF193</strain>
        <tissue evidence="5">Leaves</tissue>
    </source>
</reference>
<protein>
    <submittedName>
        <fullName evidence="6">Putative tetratricopeptide repeat (TPR)-like superfamily protein</fullName>
    </submittedName>
    <submittedName>
        <fullName evidence="5">Tetratricopeptide-like helical domain superfamily, DYW domain-containing protein</fullName>
    </submittedName>
</protein>
<dbReference type="OrthoDB" id="185373at2759"/>
<dbReference type="FunFam" id="1.25.40.10:FF:000285">
    <property type="entry name" value="Pentatricopeptide repeat-containing protein, chloroplastic"/>
    <property type="match status" value="1"/>
</dbReference>
<dbReference type="FunCoup" id="A0A251TKN7">
    <property type="interactions" value="81"/>
</dbReference>
<dbReference type="InterPro" id="IPR002885">
    <property type="entry name" value="PPR_rpt"/>
</dbReference>
<dbReference type="InterPro" id="IPR032867">
    <property type="entry name" value="DYW_dom"/>
</dbReference>
<evidence type="ECO:0000256" key="1">
    <source>
        <dbReference type="ARBA" id="ARBA00006643"/>
    </source>
</evidence>
<proteinExistence type="inferred from homology"/>
<gene>
    <name evidence="6" type="ORF">HannXRQ_Chr10g0300971</name>
    <name evidence="5" type="ORF">HanXRQr2_Chr10g0438521</name>
</gene>
<comment type="similarity">
    <text evidence="1">Belongs to the PPR family. PCMP-H subfamily.</text>
</comment>
<feature type="repeat" description="PPR" evidence="3">
    <location>
        <begin position="293"/>
        <end position="327"/>
    </location>
</feature>
<dbReference type="AlphaFoldDB" id="A0A251TKN7"/>
<feature type="repeat" description="PPR" evidence="3">
    <location>
        <begin position="394"/>
        <end position="428"/>
    </location>
</feature>
<dbReference type="OMA" id="FDCFMQM"/>
<dbReference type="Gene3D" id="1.25.40.10">
    <property type="entry name" value="Tetratricopeptide repeat domain"/>
    <property type="match status" value="6"/>
</dbReference>
<keyword evidence="7" id="KW-1185">Reference proteome</keyword>
<dbReference type="GO" id="GO:0099402">
    <property type="term" value="P:plant organ development"/>
    <property type="evidence" value="ECO:0007669"/>
    <property type="project" value="UniProtKB-ARBA"/>
</dbReference>
<dbReference type="InterPro" id="IPR046848">
    <property type="entry name" value="E_motif"/>
</dbReference>
<dbReference type="InterPro" id="IPR046960">
    <property type="entry name" value="PPR_At4g14850-like_plant"/>
</dbReference>
<dbReference type="EMBL" id="CM007899">
    <property type="protein sequence ID" value="OTG11640.1"/>
    <property type="molecule type" value="Genomic_DNA"/>
</dbReference>
<dbReference type="InterPro" id="IPR011990">
    <property type="entry name" value="TPR-like_helical_dom_sf"/>
</dbReference>
<evidence type="ECO:0000313" key="6">
    <source>
        <dbReference type="EMBL" id="OTG11640.1"/>
    </source>
</evidence>
<accession>A0A251TKN7</accession>
<dbReference type="GO" id="GO:0008270">
    <property type="term" value="F:zinc ion binding"/>
    <property type="evidence" value="ECO:0007669"/>
    <property type="project" value="InterPro"/>
</dbReference>
<feature type="repeat" description="PPR" evidence="3">
    <location>
        <begin position="161"/>
        <end position="191"/>
    </location>
</feature>
<dbReference type="FunFam" id="1.25.40.10:FF:000344">
    <property type="entry name" value="Pentatricopeptide repeat-containing protein"/>
    <property type="match status" value="1"/>
</dbReference>
<dbReference type="Pfam" id="PF20431">
    <property type="entry name" value="E_motif"/>
    <property type="match status" value="1"/>
</dbReference>
<dbReference type="Pfam" id="PF14432">
    <property type="entry name" value="DYW_deaminase"/>
    <property type="match status" value="1"/>
</dbReference>
<evidence type="ECO:0000313" key="7">
    <source>
        <dbReference type="Proteomes" id="UP000215914"/>
    </source>
</evidence>
<feature type="repeat" description="PPR" evidence="3">
    <location>
        <begin position="192"/>
        <end position="226"/>
    </location>
</feature>
<dbReference type="PANTHER" id="PTHR47926">
    <property type="entry name" value="PENTATRICOPEPTIDE REPEAT-CONTAINING PROTEIN"/>
    <property type="match status" value="1"/>
</dbReference>
<dbReference type="Gramene" id="mRNA:HanXRQr2_Chr10g0438521">
    <property type="protein sequence ID" value="CDS:HanXRQr2_Chr10g0438521.1"/>
    <property type="gene ID" value="HanXRQr2_Chr10g0438521"/>
</dbReference>
<reference evidence="6" key="2">
    <citation type="submission" date="2017-02" db="EMBL/GenBank/DDBJ databases">
        <title>Sunflower complete genome.</title>
        <authorList>
            <person name="Langlade N."/>
            <person name="Munos S."/>
        </authorList>
    </citation>
    <scope>NUCLEOTIDE SEQUENCE [LARGE SCALE GENOMIC DNA]</scope>
    <source>
        <tissue evidence="6">Leaves</tissue>
    </source>
</reference>
<evidence type="ECO:0000313" key="5">
    <source>
        <dbReference type="EMBL" id="KAF5786243.1"/>
    </source>
</evidence>
<sequence length="798" mass="90110">MAALLSLSSSFNFIINENTPRTRAKRAAEFINQYDPIKQKPLNPVKNTKLHSNSSMAKTSLLRQMEHFISYVESGSVDNALQLFDEMDKRSSFVWNLVIRVLTNNGFYKEALELYYRMSVNGIRADKFTYPFVVKACGGCLDLVEGQKVHSKLFTVGLDLDLHVCNSLIIMYAKVGCIEFAEKVFDEMPVRDLVSWNSMINGYILVNDGLSSLECVFEMQQHGIQPDRFTIVSALHASSLVCSLTKGKEIHTLVIKSKLECNERVQTSLIDMYGKCGGLCYAERVLNMNSCIHVAAWNAMIHGYALNGKPFESFSCFRKMQENGLKPDNISLINLLPSCSQIGSLFRSKTVHAYAIRVGFLPHIVLDTALIDMYGKCGEPRLAKLIFNQMHQRNLISYNTLLSALGQNGEYRDALKFFCDMWNDGFKPDATTVSTILSVYSEVALLREGKQIHGYVVKSGFCSNTFVLNSLTCMYSKCGDLVSAREVFNGILLKDVISWNTIIMAYAIHGYGEISVNLFSEMKKTGIKPNSSTFVSVLTSCSVSGMVEKGWNYFTKMKSEYGIDPSIEHYGCMLDLLARVGDLNKAKELITKVPLEPTSRIWGSLLAASRQHKDVELAEFAAKQILRLGRDNTGLYVLLSNLYAETGRWEDVRRVKSIMESQQLMKTVGLTMVDVKGQTFKFTDQDRSHEHSHLIYDVLDVILKNPYGNNVFKFKPVDFLKKRSKSADWHSVRLAVCFGLISMSIGTPVLVRKNVRICEDCHDAMKKISLICHREIVVGDSKIYHHFEHGQCSCRDYW</sequence>
<feature type="repeat" description="PPR" evidence="3">
    <location>
        <begin position="91"/>
        <end position="125"/>
    </location>
</feature>
<dbReference type="Pfam" id="PF01535">
    <property type="entry name" value="PPR"/>
    <property type="match status" value="5"/>
</dbReference>
<dbReference type="InParanoid" id="A0A251TKN7"/>
<evidence type="ECO:0000256" key="3">
    <source>
        <dbReference type="PROSITE-ProRule" id="PRU00708"/>
    </source>
</evidence>
<keyword evidence="2" id="KW-0677">Repeat</keyword>
<evidence type="ECO:0000256" key="2">
    <source>
        <dbReference type="ARBA" id="ARBA00022737"/>
    </source>
</evidence>
<dbReference type="PROSITE" id="PS51375">
    <property type="entry name" value="PPR"/>
    <property type="match status" value="6"/>
</dbReference>
<dbReference type="EMBL" id="MNCJ02000325">
    <property type="protein sequence ID" value="KAF5786243.1"/>
    <property type="molecule type" value="Genomic_DNA"/>
</dbReference>
<feature type="repeat" description="PPR" evidence="3">
    <location>
        <begin position="495"/>
        <end position="529"/>
    </location>
</feature>
<reference evidence="5" key="3">
    <citation type="submission" date="2020-06" db="EMBL/GenBank/DDBJ databases">
        <title>Helianthus annuus Genome sequencing and assembly Release 2.</title>
        <authorList>
            <person name="Gouzy J."/>
            <person name="Langlade N."/>
            <person name="Munos S."/>
        </authorList>
    </citation>
    <scope>NUCLEOTIDE SEQUENCE</scope>
    <source>
        <tissue evidence="5">Leaves</tissue>
    </source>
</reference>
<organism evidence="6 7">
    <name type="scientific">Helianthus annuus</name>
    <name type="common">Common sunflower</name>
    <dbReference type="NCBI Taxonomy" id="4232"/>
    <lineage>
        <taxon>Eukaryota</taxon>
        <taxon>Viridiplantae</taxon>
        <taxon>Streptophyta</taxon>
        <taxon>Embryophyta</taxon>
        <taxon>Tracheophyta</taxon>
        <taxon>Spermatophyta</taxon>
        <taxon>Magnoliopsida</taxon>
        <taxon>eudicotyledons</taxon>
        <taxon>Gunneridae</taxon>
        <taxon>Pentapetalae</taxon>
        <taxon>asterids</taxon>
        <taxon>campanulids</taxon>
        <taxon>Asterales</taxon>
        <taxon>Asteraceae</taxon>
        <taxon>Asteroideae</taxon>
        <taxon>Heliantheae alliance</taxon>
        <taxon>Heliantheae</taxon>
        <taxon>Helianthus</taxon>
    </lineage>
</organism>
<dbReference type="PANTHER" id="PTHR47926:SF452">
    <property type="entry name" value="PENTATRICOPEPTIDE REPEAT-CONTAINING PROTEIN"/>
    <property type="match status" value="1"/>
</dbReference>
<dbReference type="NCBIfam" id="TIGR00756">
    <property type="entry name" value="PPR"/>
    <property type="match status" value="7"/>
</dbReference>
<dbReference type="GO" id="GO:0003723">
    <property type="term" value="F:RNA binding"/>
    <property type="evidence" value="ECO:0007669"/>
    <property type="project" value="InterPro"/>
</dbReference>
<name>A0A251TKN7_HELAN</name>
<dbReference type="FunFam" id="1.25.40.10:FF:000073">
    <property type="entry name" value="Pentatricopeptide repeat-containing protein chloroplastic"/>
    <property type="match status" value="1"/>
</dbReference>